<evidence type="ECO:0000313" key="3">
    <source>
        <dbReference type="Proteomes" id="UP001633002"/>
    </source>
</evidence>
<dbReference type="PROSITE" id="PS50878">
    <property type="entry name" value="RT_POL"/>
    <property type="match status" value="1"/>
</dbReference>
<organism evidence="2 3">
    <name type="scientific">Riccia sorocarpa</name>
    <dbReference type="NCBI Taxonomy" id="122646"/>
    <lineage>
        <taxon>Eukaryota</taxon>
        <taxon>Viridiplantae</taxon>
        <taxon>Streptophyta</taxon>
        <taxon>Embryophyta</taxon>
        <taxon>Marchantiophyta</taxon>
        <taxon>Marchantiopsida</taxon>
        <taxon>Marchantiidae</taxon>
        <taxon>Marchantiales</taxon>
        <taxon>Ricciaceae</taxon>
        <taxon>Riccia</taxon>
    </lineage>
</organism>
<dbReference type="CDD" id="cd01650">
    <property type="entry name" value="RT_nLTR_like"/>
    <property type="match status" value="1"/>
</dbReference>
<dbReference type="InterPro" id="IPR000477">
    <property type="entry name" value="RT_dom"/>
</dbReference>
<dbReference type="InterPro" id="IPR043502">
    <property type="entry name" value="DNA/RNA_pol_sf"/>
</dbReference>
<dbReference type="Pfam" id="PF00078">
    <property type="entry name" value="RVT_1"/>
    <property type="match status" value="1"/>
</dbReference>
<proteinExistence type="predicted"/>
<comment type="caution">
    <text evidence="2">The sequence shown here is derived from an EMBL/GenBank/DDBJ whole genome shotgun (WGS) entry which is preliminary data.</text>
</comment>
<accession>A0ABD3H9K4</accession>
<name>A0ABD3H9K4_9MARC</name>
<evidence type="ECO:0000259" key="1">
    <source>
        <dbReference type="PROSITE" id="PS50878"/>
    </source>
</evidence>
<reference evidence="2 3" key="1">
    <citation type="submission" date="2024-09" db="EMBL/GenBank/DDBJ databases">
        <title>Chromosome-scale assembly of Riccia sorocarpa.</title>
        <authorList>
            <person name="Paukszto L."/>
        </authorList>
    </citation>
    <scope>NUCLEOTIDE SEQUENCE [LARGE SCALE GENOMIC DNA]</scope>
    <source>
        <strain evidence="2">LP-2024</strain>
        <tissue evidence="2">Aerial parts of the thallus</tissue>
    </source>
</reference>
<sequence>MTKLEARIAAIIPGAVVEIDYTASGRGGAAIIVPPKYKVTETGTSGVGNAAFATVQTDAGDINIMSIHAPNTVEGRIHMWEGLHQQLENGKWILTGDFNMVELWGDSVGKSAIIARAEARAWKAVSHSAGLVDAYLNEGGNWMHLIRQVTHNAVQVVSDHVPITLTCHLSPPNDTNWRPKSYHKMSVDILKREGVLQEPQRIWEDHPEDNGNPQRTWQLAWIRIRSLLKKETEKRKEQGRRDTVLRRELAAMRTEHGENLSEEHKARLAHIEDQLRKQEHQDARAWRLRSKQRWLREGEAPSRYFFAQMKAKFTNETMPTLTLEDGTKTEDRAVIIGEVERFMSNLYERQHQTQEMNEARLETYTKITTTVTMQQDLRVSTRPPDHEIDIIATLLKKEKSPGLDGLTIEVLLECWPFVRQDCISMINHFWDTGELIKGQRTAVIKLVPKNDQKDKLPNWRPLSMMNLSYKIIAKLMAERFKKLMPQLVNRQQAGFIKGMCITSNLLALRLGANWARTSGQFCMFLKLDFIKAYDRIDQDFLLGTLKAMGFSEDSLNIFKDLMTKGKAKVHLNQDFTQTFQKQLVYQLFADDTGVFLKMDQQVFNTTMDTLRKFELASGAKLNLSKTTIIPVGDGTIPAWLQNSGCTIATPSDRYRYLGLLTGVDVLEQETLDDLKLKLSKRLQHWSSRLLSWPERVILAHNVLRALPNYSLMVVGLSPHGLKLLDSVTRDFLWG</sequence>
<feature type="domain" description="Reverse transcriptase" evidence="1">
    <location>
        <begin position="428"/>
        <end position="661"/>
    </location>
</feature>
<dbReference type="Gene3D" id="3.60.10.10">
    <property type="entry name" value="Endonuclease/exonuclease/phosphatase"/>
    <property type="match status" value="1"/>
</dbReference>
<keyword evidence="3" id="KW-1185">Reference proteome</keyword>
<dbReference type="PANTHER" id="PTHR19446">
    <property type="entry name" value="REVERSE TRANSCRIPTASES"/>
    <property type="match status" value="1"/>
</dbReference>
<dbReference type="SUPFAM" id="SSF56219">
    <property type="entry name" value="DNase I-like"/>
    <property type="match status" value="1"/>
</dbReference>
<dbReference type="InterPro" id="IPR036691">
    <property type="entry name" value="Endo/exonu/phosph_ase_sf"/>
</dbReference>
<gene>
    <name evidence="2" type="ORF">R1sor_004081</name>
</gene>
<dbReference type="AlphaFoldDB" id="A0ABD3H9K4"/>
<dbReference type="SUPFAM" id="SSF56672">
    <property type="entry name" value="DNA/RNA polymerases"/>
    <property type="match status" value="1"/>
</dbReference>
<dbReference type="Proteomes" id="UP001633002">
    <property type="component" value="Unassembled WGS sequence"/>
</dbReference>
<dbReference type="EMBL" id="JBJQOH010000006">
    <property type="protein sequence ID" value="KAL3686059.1"/>
    <property type="molecule type" value="Genomic_DNA"/>
</dbReference>
<protein>
    <recommendedName>
        <fullName evidence="1">Reverse transcriptase domain-containing protein</fullName>
    </recommendedName>
</protein>
<evidence type="ECO:0000313" key="2">
    <source>
        <dbReference type="EMBL" id="KAL3686059.1"/>
    </source>
</evidence>